<evidence type="ECO:0000256" key="1">
    <source>
        <dbReference type="SAM" id="MobiDB-lite"/>
    </source>
</evidence>
<organism evidence="2 3">
    <name type="scientific">Cercospora berteroae</name>
    <dbReference type="NCBI Taxonomy" id="357750"/>
    <lineage>
        <taxon>Eukaryota</taxon>
        <taxon>Fungi</taxon>
        <taxon>Dikarya</taxon>
        <taxon>Ascomycota</taxon>
        <taxon>Pezizomycotina</taxon>
        <taxon>Dothideomycetes</taxon>
        <taxon>Dothideomycetidae</taxon>
        <taxon>Mycosphaerellales</taxon>
        <taxon>Mycosphaerellaceae</taxon>
        <taxon>Cercospora</taxon>
    </lineage>
</organism>
<feature type="compositionally biased region" description="Basic and acidic residues" evidence="1">
    <location>
        <begin position="1"/>
        <end position="11"/>
    </location>
</feature>
<comment type="caution">
    <text evidence="2">The sequence shown here is derived from an EMBL/GenBank/DDBJ whole genome shotgun (WGS) entry which is preliminary data.</text>
</comment>
<feature type="region of interest" description="Disordered" evidence="1">
    <location>
        <begin position="1"/>
        <end position="21"/>
    </location>
</feature>
<gene>
    <name evidence="2" type="ORF">CBER1_03871</name>
</gene>
<dbReference type="EMBL" id="PNEN01000475">
    <property type="protein sequence ID" value="PPJ58018.1"/>
    <property type="molecule type" value="Genomic_DNA"/>
</dbReference>
<evidence type="ECO:0000313" key="2">
    <source>
        <dbReference type="EMBL" id="PPJ58018.1"/>
    </source>
</evidence>
<protein>
    <recommendedName>
        <fullName evidence="4">F-box domain-containing protein</fullName>
    </recommendedName>
</protein>
<dbReference type="Proteomes" id="UP000237631">
    <property type="component" value="Unassembled WGS sequence"/>
</dbReference>
<evidence type="ECO:0008006" key="4">
    <source>
        <dbReference type="Google" id="ProtNLM"/>
    </source>
</evidence>
<proteinExistence type="predicted"/>
<accession>A0A2S6CE65</accession>
<reference evidence="3" key="1">
    <citation type="journal article" date="2017" name="bioRxiv">
        <title>Conservation of a gene cluster reveals novel cercosporin biosynthetic mechanisms and extends production to the genus Colletotrichum.</title>
        <authorList>
            <person name="de Jonge R."/>
            <person name="Ebert M.K."/>
            <person name="Huitt-Roehl C.R."/>
            <person name="Pal P."/>
            <person name="Suttle J.C."/>
            <person name="Spanner R.E."/>
            <person name="Neubauer J.D."/>
            <person name="Jurick W.M.II."/>
            <person name="Stott K.A."/>
            <person name="Secor G.A."/>
            <person name="Thomma B.P.H.J."/>
            <person name="Van de Peer Y."/>
            <person name="Townsend C.A."/>
            <person name="Bolton M.D."/>
        </authorList>
    </citation>
    <scope>NUCLEOTIDE SEQUENCE [LARGE SCALE GENOMIC DNA]</scope>
    <source>
        <strain evidence="3">CBS538.71</strain>
    </source>
</reference>
<evidence type="ECO:0000313" key="3">
    <source>
        <dbReference type="Proteomes" id="UP000237631"/>
    </source>
</evidence>
<sequence>MALTDMKRAETEQSEVEENQMGESPFRFLDLPPELQLNIIEYAVTPGPATPNRTQPAITHANRSIRVDSLEMYDKNNSFVGIFCSAGSNQNGALVVKWLKAIGEDNRRYVHDLTVFDDECLDDWDNCSWDEEIDECLQDFKVEVESMQGRVGNAMWRYE</sequence>
<name>A0A2S6CE65_9PEZI</name>
<dbReference type="AlphaFoldDB" id="A0A2S6CE65"/>
<keyword evidence="3" id="KW-1185">Reference proteome</keyword>
<dbReference type="OrthoDB" id="3646601at2759"/>